<organism evidence="2 3">
    <name type="scientific">Cinchona calisaya</name>
    <dbReference type="NCBI Taxonomy" id="153742"/>
    <lineage>
        <taxon>Eukaryota</taxon>
        <taxon>Viridiplantae</taxon>
        <taxon>Streptophyta</taxon>
        <taxon>Embryophyta</taxon>
        <taxon>Tracheophyta</taxon>
        <taxon>Spermatophyta</taxon>
        <taxon>Magnoliopsida</taxon>
        <taxon>eudicotyledons</taxon>
        <taxon>Gunneridae</taxon>
        <taxon>Pentapetalae</taxon>
        <taxon>asterids</taxon>
        <taxon>lamiids</taxon>
        <taxon>Gentianales</taxon>
        <taxon>Rubiaceae</taxon>
        <taxon>Cinchonoideae</taxon>
        <taxon>Cinchoneae</taxon>
        <taxon>Cinchona</taxon>
    </lineage>
</organism>
<evidence type="ECO:0000256" key="1">
    <source>
        <dbReference type="SAM" id="MobiDB-lite"/>
    </source>
</evidence>
<dbReference type="AlphaFoldDB" id="A0ABD2Y3G6"/>
<reference evidence="2 3" key="1">
    <citation type="submission" date="2024-11" db="EMBL/GenBank/DDBJ databases">
        <title>A near-complete genome assembly of Cinchona calisaya.</title>
        <authorList>
            <person name="Lian D.C."/>
            <person name="Zhao X.W."/>
            <person name="Wei L."/>
        </authorList>
    </citation>
    <scope>NUCLEOTIDE SEQUENCE [LARGE SCALE GENOMIC DNA]</scope>
    <source>
        <tissue evidence="2">Nenye</tissue>
    </source>
</reference>
<keyword evidence="3" id="KW-1185">Reference proteome</keyword>
<comment type="caution">
    <text evidence="2">The sequence shown here is derived from an EMBL/GenBank/DDBJ whole genome shotgun (WGS) entry which is preliminary data.</text>
</comment>
<sequence>MAAGGWNAASNGEPMADDSQSENGSRKLMLKGRKMAFDAFTRPKKIKEIGLYEGTCITSSSTSRKEQKRVAFNAVNGQKSTRSLLSKMKELAGFRAFTADYNGPMLHPPKNN</sequence>
<proteinExistence type="predicted"/>
<dbReference type="EMBL" id="JBJUIK010000015">
    <property type="protein sequence ID" value="KAL3501556.1"/>
    <property type="molecule type" value="Genomic_DNA"/>
</dbReference>
<accession>A0ABD2Y3G6</accession>
<evidence type="ECO:0000313" key="3">
    <source>
        <dbReference type="Proteomes" id="UP001630127"/>
    </source>
</evidence>
<dbReference type="Proteomes" id="UP001630127">
    <property type="component" value="Unassembled WGS sequence"/>
</dbReference>
<feature type="region of interest" description="Disordered" evidence="1">
    <location>
        <begin position="1"/>
        <end position="26"/>
    </location>
</feature>
<name>A0ABD2Y3G6_9GENT</name>
<evidence type="ECO:0000313" key="2">
    <source>
        <dbReference type="EMBL" id="KAL3501556.1"/>
    </source>
</evidence>
<gene>
    <name evidence="2" type="ORF">ACH5RR_036005</name>
</gene>
<protein>
    <submittedName>
        <fullName evidence="2">Uncharacterized protein</fullName>
    </submittedName>
</protein>